<protein>
    <recommendedName>
        <fullName evidence="2">histidine kinase</fullName>
        <ecNumber evidence="2">2.7.13.3</ecNumber>
    </recommendedName>
</protein>
<dbReference type="InterPro" id="IPR002545">
    <property type="entry name" value="CheW-lke_dom"/>
</dbReference>
<dbReference type="InterPro" id="IPR051315">
    <property type="entry name" value="Bact_Chemotaxis_CheA"/>
</dbReference>
<sequence length="2184" mass="235440">MDRNSGNTMDQAQDHELPGDLSALAWVQDELRRTLDNAHKALRRHLRSLESTAGDEGGGAPTALLQARSLIHQGVGALELIGVAAPARLLRGSEQALQRLSLGQATFDLAAVQTLERVSFAVLDYLRRQLAGKPASELSLFPQYRDVLVLAGAERVHPADLWSDTPALPLPSDNAPSALPEAQIRQAIEARLLKYFRGDAAASRRIGERFGQLADAGHGRLAQLWALAAAFFEAQAQGLLPADLYAKRMASRLLAQLRAAERGQTEVPDRLLQDLLFFCARAKPAVNAPRLAAVVNGHQLQPLPEVDYEQSPLGRFDPALVPVARRRVAALKETWSAVAAGELAAMPGIPEQSTLVADSIHQIYPDGARLAQALQSALESTVRRGEAPRPELAMEVATTLLCLDASLDEVDPDQPELQHRIQRLADRLEAASKGLPAAPLEPWVEDLYRDVSDRQSMGSVVQELRASLAEIEQQLDRFNREPEQRDVLLGVPGQLGAMRGVLSVLGLDQAAQAVQRMRDDVHAVIDQHADAAKATEELADNLGALSFLIDMLGVQPQLAKSLFRFDADTGRFSALMGRARSAAAEPAVEPRLADQLQILARDAAKDELSNEDLGRHLEGLADQAVAADQPSLAVAATQARQALAKAQDAVEEEAARADVVQALSDLAAASQPPAEASASKQMPLDDDDDMQAVFIEEAQEVIEQAGEALARLAREPQDLEAMTAVRRAFHTLKGSSRMVGLKAYGDAAWACEQLFNARLADAVVQADPPLQNFTAQALAELRQWVEAIAAGQAPADVGPALIAAALALRQPAAVALQSSEPPAPEWTAPAFDEAFAEPMPVAELPPEPLSDEALPPLAAGEVSGFEPIDSLPGELLPAGDAMPVPDHVWDGDVLPEAQPPALSGALAASGDWLPEAGAEPELDAGDDAPLPMGEGLARGPADLTELNLPDLNLDALEGDAAPADWAQQTAPLEPLASLPETFEPQAPADVPEVLELPDQPDWTPAELTQPFEPIELPVLDQALDAPQLDAGLDAEHLDLPLPEFGEPQQAPLVDTEAVQAISLLEGDVIEPTQPLVTAEDEYAPNDWPETTHQAGGDLRLPEVDLELDLEDAMVTAQPLETQPEPVPQAPALDAPVDDAERYKVVGPLRIQITLFNIFLNEADEQSRRLTVALSEWQHELHRPVGDTAVALAHSLAGNSATVGYQDLSSLAHRLEHALERSCARGLGQEAEAALYLDVADEIRRLLHQFAAGFLKPVPIELIERLDRHEEADALQHNSRAAELEGLSEAEHDLDLDQDQDEPDDGFGGSVTQMASLNPLGEVRFSALEPLAAEPALETHATPSRGDSERLGATASLAEDLEARDAIDDELFEIFVEEGEELLPVLAEQIRQWERLPDDLDAGVGALRALHTFKGGARLAGAMRLGELAHRLETAIERLTVRGGADAAVLAQLHQGVDALNEEFQRLRLGGGSAVPGDGISRHMGDTEMQAMGFANTTDRPHELAPLRGDALTFQAPQQHFVSEQPLQPAEAIADVPAELPVVVQVDWQRLARRTGLREGVQAGLPVEQASAGSVRVRAPLLDRMVSHAGEVGIARARIESDMGQMQLGLKELTDNLERLRRQLRDLELQAETQMATRMEAARHSKQDFDPLEMDRFTRVQELTRMMAESVNDVGTVQRGLQQTLQDTEDQLAVQARLNRDLQDDLLRARMVEFDTLSDRLYRVVRQAAKESGKQVRLNLQGGGIELDRAVLDRMAPPFEHLLRNAVVHGIESGSLREAMGKSASGTIDVTLRQAGNEVQIEVRDDGAGLNLARIAERATAMGLLNEHSRPTEAELAGLIFTPGFSTADQVTELAGRGIGMDVVRSEVTAMGGRIETASSSGQGTAFRMVLPLTTAVTQVVVVNSGAQTVALPSTLVDMVRRVPAAEVEAAYQTGLLRHGEVDVPFFWLGSLLQQSLRGPVEGKSLPVVVVRSAAQLVAVHVSQVVANQEVVVKNLGPQLSRLPGLAGMSLLPTGDTVLIYNPVALTAVYGAEVRQRLLAAPVDAATQAVLPEVVEPVRLAPLVMVVDDSLTVRRVTQRLLQREGYRVVLAKDGLDALEKLADEAPAVMLCDIEMPRMDGFDLVHNVRSDPRLAKLPVVMITSRIAEKHQEHARELGVNHYLGKPYDEDLLLSLVRDYAGETAAA</sequence>
<dbReference type="Gene3D" id="2.30.30.40">
    <property type="entry name" value="SH3 Domains"/>
    <property type="match status" value="1"/>
</dbReference>
<keyword evidence="4" id="KW-0808">Transferase</keyword>
<dbReference type="InterPro" id="IPR011006">
    <property type="entry name" value="CheY-like_superfamily"/>
</dbReference>
<dbReference type="InterPro" id="IPR058661">
    <property type="entry name" value="FimL_2nd"/>
</dbReference>
<dbReference type="Gene3D" id="3.30.565.10">
    <property type="entry name" value="Histidine kinase-like ATPase, C-terminal domain"/>
    <property type="match status" value="1"/>
</dbReference>
<dbReference type="InterPro" id="IPR004358">
    <property type="entry name" value="Sig_transdc_His_kin-like_C"/>
</dbReference>
<dbReference type="Gene3D" id="3.40.50.2300">
    <property type="match status" value="1"/>
</dbReference>
<dbReference type="PROSITE" id="PS50894">
    <property type="entry name" value="HPT"/>
    <property type="match status" value="3"/>
</dbReference>
<feature type="domain" description="Response regulatory" evidence="12">
    <location>
        <begin position="2062"/>
        <end position="2178"/>
    </location>
</feature>
<evidence type="ECO:0000256" key="7">
    <source>
        <dbReference type="PROSITE-ProRule" id="PRU00110"/>
    </source>
</evidence>
<accession>A0ABN1KIZ9</accession>
<dbReference type="InterPro" id="IPR005467">
    <property type="entry name" value="His_kinase_dom"/>
</dbReference>
<feature type="coiled-coil region" evidence="9">
    <location>
        <begin position="1602"/>
        <end position="1636"/>
    </location>
</feature>
<dbReference type="CDD" id="cd00088">
    <property type="entry name" value="HPT"/>
    <property type="match status" value="3"/>
</dbReference>
<dbReference type="InterPro" id="IPR003594">
    <property type="entry name" value="HATPase_dom"/>
</dbReference>
<dbReference type="SUPFAM" id="SSF55874">
    <property type="entry name" value="ATPase domain of HSP90 chaperone/DNA topoisomerase II/histidine kinase"/>
    <property type="match status" value="1"/>
</dbReference>
<organism evidence="14 15">
    <name type="scientific">Ideonella azotifigens</name>
    <dbReference type="NCBI Taxonomy" id="513160"/>
    <lineage>
        <taxon>Bacteria</taxon>
        <taxon>Pseudomonadati</taxon>
        <taxon>Pseudomonadota</taxon>
        <taxon>Betaproteobacteria</taxon>
        <taxon>Burkholderiales</taxon>
        <taxon>Sphaerotilaceae</taxon>
        <taxon>Ideonella</taxon>
    </lineage>
</organism>
<dbReference type="PROSITE" id="PS50109">
    <property type="entry name" value="HIS_KIN"/>
    <property type="match status" value="1"/>
</dbReference>
<feature type="modified residue" description="Phosphohistidine" evidence="7">
    <location>
        <position position="730"/>
    </location>
</feature>
<dbReference type="SMART" id="SM00448">
    <property type="entry name" value="REC"/>
    <property type="match status" value="1"/>
</dbReference>
<dbReference type="InterPro" id="IPR008207">
    <property type="entry name" value="Sig_transdc_His_kin_Hpt_dom"/>
</dbReference>
<dbReference type="PRINTS" id="PR00344">
    <property type="entry name" value="BCTRLSENSOR"/>
</dbReference>
<dbReference type="Gene3D" id="1.20.120.160">
    <property type="entry name" value="HPT domain"/>
    <property type="match status" value="3"/>
</dbReference>
<dbReference type="SMART" id="SM00073">
    <property type="entry name" value="HPT"/>
    <property type="match status" value="3"/>
</dbReference>
<comment type="caution">
    <text evidence="14">The sequence shown here is derived from an EMBL/GenBank/DDBJ whole genome shotgun (WGS) entry which is preliminary data.</text>
</comment>
<evidence type="ECO:0000259" key="13">
    <source>
        <dbReference type="PROSITE" id="PS50894"/>
    </source>
</evidence>
<evidence type="ECO:0000256" key="8">
    <source>
        <dbReference type="PROSITE-ProRule" id="PRU00169"/>
    </source>
</evidence>
<gene>
    <name evidence="14" type="ORF">GCM10009107_56910</name>
</gene>
<dbReference type="Pfam" id="PF26379">
    <property type="entry name" value="FimL_2nd"/>
    <property type="match status" value="1"/>
</dbReference>
<evidence type="ECO:0000256" key="9">
    <source>
        <dbReference type="SAM" id="Coils"/>
    </source>
</evidence>
<keyword evidence="6" id="KW-0902">Two-component regulatory system</keyword>
<evidence type="ECO:0000259" key="12">
    <source>
        <dbReference type="PROSITE" id="PS50110"/>
    </source>
</evidence>
<comment type="catalytic activity">
    <reaction evidence="1">
        <text>ATP + protein L-histidine = ADP + protein N-phospho-L-histidine.</text>
        <dbReference type="EC" id="2.7.13.3"/>
    </reaction>
</comment>
<evidence type="ECO:0000256" key="6">
    <source>
        <dbReference type="ARBA" id="ARBA00023012"/>
    </source>
</evidence>
<feature type="domain" description="HPt" evidence="13">
    <location>
        <begin position="1363"/>
        <end position="1466"/>
    </location>
</feature>
<dbReference type="SMART" id="SM01231">
    <property type="entry name" value="H-kinase_dim"/>
    <property type="match status" value="1"/>
</dbReference>
<dbReference type="Pfam" id="PF02518">
    <property type="entry name" value="HATPase_c"/>
    <property type="match status" value="1"/>
</dbReference>
<evidence type="ECO:0000256" key="5">
    <source>
        <dbReference type="ARBA" id="ARBA00022777"/>
    </source>
</evidence>
<dbReference type="Proteomes" id="UP001500279">
    <property type="component" value="Unassembled WGS sequence"/>
</dbReference>
<dbReference type="EC" id="2.7.13.3" evidence="2"/>
<evidence type="ECO:0000259" key="11">
    <source>
        <dbReference type="PROSITE" id="PS50109"/>
    </source>
</evidence>
<dbReference type="Pfam" id="PF01627">
    <property type="entry name" value="Hpt"/>
    <property type="match status" value="3"/>
</dbReference>
<feature type="modified residue" description="4-aspartylphosphate" evidence="8">
    <location>
        <position position="2111"/>
    </location>
</feature>
<dbReference type="InterPro" id="IPR001789">
    <property type="entry name" value="Sig_transdc_resp-reg_receiver"/>
</dbReference>
<feature type="domain" description="HPt" evidence="13">
    <location>
        <begin position="1147"/>
        <end position="1249"/>
    </location>
</feature>
<keyword evidence="15" id="KW-1185">Reference proteome</keyword>
<feature type="domain" description="Histidine kinase" evidence="11">
    <location>
        <begin position="1696"/>
        <end position="1894"/>
    </location>
</feature>
<evidence type="ECO:0000256" key="2">
    <source>
        <dbReference type="ARBA" id="ARBA00012438"/>
    </source>
</evidence>
<evidence type="ECO:0000256" key="3">
    <source>
        <dbReference type="ARBA" id="ARBA00022553"/>
    </source>
</evidence>
<keyword evidence="9" id="KW-0175">Coiled coil</keyword>
<dbReference type="Pfam" id="PF01584">
    <property type="entry name" value="CheW"/>
    <property type="match status" value="1"/>
</dbReference>
<evidence type="ECO:0000256" key="1">
    <source>
        <dbReference type="ARBA" id="ARBA00000085"/>
    </source>
</evidence>
<feature type="domain" description="HPt" evidence="13">
    <location>
        <begin position="683"/>
        <end position="788"/>
    </location>
</feature>
<feature type="modified residue" description="Phosphohistidine" evidence="7">
    <location>
        <position position="1193"/>
    </location>
</feature>
<feature type="modified residue" description="Phosphohistidine" evidence="7">
    <location>
        <position position="1410"/>
    </location>
</feature>
<keyword evidence="3 8" id="KW-0597">Phosphoprotein</keyword>
<dbReference type="InterPro" id="IPR036890">
    <property type="entry name" value="HATPase_C_sf"/>
</dbReference>
<dbReference type="PANTHER" id="PTHR43395:SF8">
    <property type="entry name" value="HISTIDINE KINASE"/>
    <property type="match status" value="1"/>
</dbReference>
<dbReference type="SUPFAM" id="SSF47226">
    <property type="entry name" value="Histidine-containing phosphotransfer domain, HPT domain"/>
    <property type="match status" value="3"/>
</dbReference>
<dbReference type="SMART" id="SM00387">
    <property type="entry name" value="HATPase_c"/>
    <property type="match status" value="1"/>
</dbReference>
<dbReference type="EMBL" id="BAAAEW010000047">
    <property type="protein sequence ID" value="GAA0767723.1"/>
    <property type="molecule type" value="Genomic_DNA"/>
</dbReference>
<evidence type="ECO:0000313" key="15">
    <source>
        <dbReference type="Proteomes" id="UP001500279"/>
    </source>
</evidence>
<dbReference type="SUPFAM" id="SSF52172">
    <property type="entry name" value="CheY-like"/>
    <property type="match status" value="1"/>
</dbReference>
<dbReference type="InterPro" id="IPR036641">
    <property type="entry name" value="HPT_dom_sf"/>
</dbReference>
<evidence type="ECO:0000256" key="4">
    <source>
        <dbReference type="ARBA" id="ARBA00022679"/>
    </source>
</evidence>
<dbReference type="SMART" id="SM00260">
    <property type="entry name" value="CheW"/>
    <property type="match status" value="1"/>
</dbReference>
<dbReference type="SUPFAM" id="SSF50341">
    <property type="entry name" value="CheW-like"/>
    <property type="match status" value="1"/>
</dbReference>
<dbReference type="PANTHER" id="PTHR43395">
    <property type="entry name" value="SENSOR HISTIDINE KINASE CHEA"/>
    <property type="match status" value="1"/>
</dbReference>
<dbReference type="Pfam" id="PF00072">
    <property type="entry name" value="Response_reg"/>
    <property type="match status" value="1"/>
</dbReference>
<evidence type="ECO:0000313" key="14">
    <source>
        <dbReference type="EMBL" id="GAA0767723.1"/>
    </source>
</evidence>
<reference evidence="14 15" key="1">
    <citation type="journal article" date="2019" name="Int. J. Syst. Evol. Microbiol.">
        <title>The Global Catalogue of Microorganisms (GCM) 10K type strain sequencing project: providing services to taxonomists for standard genome sequencing and annotation.</title>
        <authorList>
            <consortium name="The Broad Institute Genomics Platform"/>
            <consortium name="The Broad Institute Genome Sequencing Center for Infectious Disease"/>
            <person name="Wu L."/>
            <person name="Ma J."/>
        </authorList>
    </citation>
    <scope>NUCLEOTIDE SEQUENCE [LARGE SCALE GENOMIC DNA]</scope>
    <source>
        <strain evidence="14 15">JCM 15503</strain>
    </source>
</reference>
<keyword evidence="5" id="KW-0418">Kinase</keyword>
<dbReference type="InterPro" id="IPR004105">
    <property type="entry name" value="CheA-like_dim"/>
</dbReference>
<feature type="region of interest" description="Disordered" evidence="10">
    <location>
        <begin position="915"/>
        <end position="934"/>
    </location>
</feature>
<proteinExistence type="predicted"/>
<dbReference type="PROSITE" id="PS50110">
    <property type="entry name" value="RESPONSE_REGULATORY"/>
    <property type="match status" value="1"/>
</dbReference>
<evidence type="ECO:0000256" key="10">
    <source>
        <dbReference type="SAM" id="MobiDB-lite"/>
    </source>
</evidence>
<name>A0ABN1KIZ9_9BURK</name>
<dbReference type="InterPro" id="IPR036061">
    <property type="entry name" value="CheW-like_dom_sf"/>
</dbReference>